<name>A0A1H5YIN9_9EURY</name>
<dbReference type="Proteomes" id="UP000236740">
    <property type="component" value="Unassembled WGS sequence"/>
</dbReference>
<dbReference type="KEGG" id="hlm:DV707_12595"/>
<keyword evidence="3" id="KW-1185">Reference proteome</keyword>
<evidence type="ECO:0000313" key="2">
    <source>
        <dbReference type="EMBL" id="SEG23993.1"/>
    </source>
</evidence>
<dbReference type="AlphaFoldDB" id="A0A1H5YIN9"/>
<evidence type="ECO:0000313" key="1">
    <source>
        <dbReference type="EMBL" id="QCC48434.1"/>
    </source>
</evidence>
<dbReference type="Proteomes" id="UP000296733">
    <property type="component" value="Chromosome"/>
</dbReference>
<reference evidence="2 3" key="1">
    <citation type="submission" date="2016-10" db="EMBL/GenBank/DDBJ databases">
        <authorList>
            <person name="de Groot N.N."/>
        </authorList>
    </citation>
    <scope>NUCLEOTIDE SEQUENCE [LARGE SCALE GENOMIC DNA]</scope>
    <source>
        <strain evidence="2 3">CGMCC 1.10331</strain>
    </source>
</reference>
<dbReference type="OrthoDB" id="255611at2157"/>
<dbReference type="InterPro" id="IPR008949">
    <property type="entry name" value="Isoprenoid_synthase_dom_sf"/>
</dbReference>
<dbReference type="EMBL" id="FNVN01000002">
    <property type="protein sequence ID" value="SEG23993.1"/>
    <property type="molecule type" value="Genomic_DNA"/>
</dbReference>
<reference evidence="1 4" key="2">
    <citation type="journal article" date="2019" name="Nat. Commun.">
        <title>A new type of DNA phosphorothioation-based antiviral system in archaea.</title>
        <authorList>
            <person name="Xiong L."/>
            <person name="Liu S."/>
            <person name="Chen S."/>
            <person name="Xiao Y."/>
            <person name="Zhu B."/>
            <person name="Gao Y."/>
            <person name="Zhang Y."/>
            <person name="Chen B."/>
            <person name="Luo J."/>
            <person name="Deng Z."/>
            <person name="Chen X."/>
            <person name="Wang L."/>
            <person name="Chen S."/>
        </authorList>
    </citation>
    <scope>NUCLEOTIDE SEQUENCE [LARGE SCALE GENOMIC DNA]</scope>
    <source>
        <strain evidence="1 4">CGMCC 1.10331</strain>
    </source>
</reference>
<evidence type="ECO:0000313" key="3">
    <source>
        <dbReference type="Proteomes" id="UP000236740"/>
    </source>
</evidence>
<sequence length="366" mass="41144">MTRSKPAQSVVRSVDGERAADLLQSVRDHELPPCLRSLVAEYQTFEGARPLFIWQWVHRLAPKNTMPVVDAEYRERVATNKTMLVLFVTILDDLVEKKRDYETFDAITRLVRLRGGDTTPGSIDDITPTLGDDITSGETYGDSVDETYGDSVDEEYVAFAKKVWTTLVERLADAPQYDRYAPLFRFDVRQVCTAIEYSTLVIDSPELATMADLERYETHNMGMHSYLDIDLMHASADHTGSLSLLREAVDAGQRMARIGNWLSTWERELREGDVSSGVVVAALERGVVDPAELPAADGEADVSAEADGLIDRIVDHGFESELLEEWNEEHRRLRALSERSDAVDLGPFVEGTKDVLRYHLASRGYK</sequence>
<evidence type="ECO:0000313" key="4">
    <source>
        <dbReference type="Proteomes" id="UP000296733"/>
    </source>
</evidence>
<dbReference type="RefSeq" id="WP_103991365.1">
    <property type="nucleotide sequence ID" value="NZ_CP031311.1"/>
</dbReference>
<gene>
    <name evidence="1" type="ORF">DV707_12595</name>
    <name evidence="2" type="ORF">SAMN04488133_1613</name>
</gene>
<dbReference type="GeneID" id="39858946"/>
<dbReference type="EMBL" id="CP031311">
    <property type="protein sequence ID" value="QCC48434.1"/>
    <property type="molecule type" value="Genomic_DNA"/>
</dbReference>
<accession>A0A1H5YIN9</accession>
<protein>
    <submittedName>
        <fullName evidence="2">Uncharacterized protein</fullName>
    </submittedName>
</protein>
<proteinExistence type="predicted"/>
<organism evidence="2 3">
    <name type="scientific">Halobellus limi</name>
    <dbReference type="NCBI Taxonomy" id="699433"/>
    <lineage>
        <taxon>Archaea</taxon>
        <taxon>Methanobacteriati</taxon>
        <taxon>Methanobacteriota</taxon>
        <taxon>Stenosarchaea group</taxon>
        <taxon>Halobacteria</taxon>
        <taxon>Halobacteriales</taxon>
        <taxon>Haloferacaceae</taxon>
        <taxon>Halobellus</taxon>
    </lineage>
</organism>
<dbReference type="Gene3D" id="1.10.600.10">
    <property type="entry name" value="Farnesyl Diphosphate Synthase"/>
    <property type="match status" value="1"/>
</dbReference>